<dbReference type="InterPro" id="IPR002524">
    <property type="entry name" value="Cation_efflux"/>
</dbReference>
<evidence type="ECO:0000259" key="10">
    <source>
        <dbReference type="Pfam" id="PF16916"/>
    </source>
</evidence>
<feature type="transmembrane region" description="Helical" evidence="7">
    <location>
        <begin position="195"/>
        <end position="212"/>
    </location>
</feature>
<feature type="domain" description="Dinitrogenase iron-molybdenum cofactor biosynthesis" evidence="9">
    <location>
        <begin position="317"/>
        <end position="400"/>
    </location>
</feature>
<feature type="domain" description="Cation efflux protein cytoplasmic" evidence="10">
    <location>
        <begin position="227"/>
        <end position="300"/>
    </location>
</feature>
<dbReference type="GO" id="GO:0006882">
    <property type="term" value="P:intracellular zinc ion homeostasis"/>
    <property type="evidence" value="ECO:0007669"/>
    <property type="project" value="TreeGrafter"/>
</dbReference>
<feature type="transmembrane region" description="Helical" evidence="7">
    <location>
        <begin position="124"/>
        <end position="144"/>
    </location>
</feature>
<feature type="transmembrane region" description="Helical" evidence="7">
    <location>
        <begin position="164"/>
        <end position="183"/>
    </location>
</feature>
<dbReference type="InterPro" id="IPR027470">
    <property type="entry name" value="Cation_efflux_CTD"/>
</dbReference>
<comment type="subcellular location">
    <subcellularLocation>
        <location evidence="1">Membrane</location>
        <topology evidence="1">Multi-pass membrane protein</topology>
    </subcellularLocation>
</comment>
<dbReference type="EMBL" id="JX869936">
    <property type="protein sequence ID" value="AFZ77006.1"/>
    <property type="molecule type" value="Genomic_DNA"/>
</dbReference>
<evidence type="ECO:0000256" key="2">
    <source>
        <dbReference type="ARBA" id="ARBA00008114"/>
    </source>
</evidence>
<dbReference type="Pfam" id="PF16916">
    <property type="entry name" value="ZT_dimer"/>
    <property type="match status" value="1"/>
</dbReference>
<evidence type="ECO:0000259" key="8">
    <source>
        <dbReference type="Pfam" id="PF01545"/>
    </source>
</evidence>
<keyword evidence="5 7" id="KW-1133">Transmembrane helix</keyword>
<reference evidence="11" key="1">
    <citation type="journal article" date="2013" name="Environ. Microbiol.">
        <title>Comparative genomic analysis of magnetotactic bacteria from the Deltaproteobacteria provides new insights into magnetite and greigite magnetosome genes required for magnetotaxis.</title>
        <authorList>
            <person name="Lefevre C.T."/>
            <person name="Trubitsyn D."/>
            <person name="Abreu F."/>
            <person name="Kolinko S."/>
            <person name="Jogler C."/>
            <person name="de Almeida L.G."/>
            <person name="de Vasconcelos A.T."/>
            <person name="Kube M."/>
            <person name="Reinhardt R."/>
            <person name="Lins U."/>
            <person name="Pignol D."/>
            <person name="Schuler D."/>
            <person name="Bazylinski D.A."/>
            <person name="Ginet N."/>
        </authorList>
    </citation>
    <scope>NUCLEOTIDE SEQUENCE</scope>
    <source>
        <strain evidence="11">ML-1</strain>
    </source>
</reference>
<feature type="transmembrane region" description="Helical" evidence="7">
    <location>
        <begin position="49"/>
        <end position="71"/>
    </location>
</feature>
<keyword evidence="4 7" id="KW-0812">Transmembrane</keyword>
<sequence>MNNPSQQSQNTEKASETVHIQRVALYAFLLNLAQAVIKGGLALHTGSLAITAGAIDAGFDSAASLLLLGGLRLSSKKTPTFPLGLYKIENVISVCVGLFIFFAGYEIARQVLLGQPAVPDIPGFALLLLLLGAAAIFLFGRYALAVGRRTGSPTLIAEGQHRQVDVLSSLVVLGAVGLAYLGWDFTVLGFSVDQIAAGLVLIFMVRAGWSLLKDGMRVLLDASLDFKTLSKVREILEAHPQVVAVNSLAGRSAGRFRFLQADLALRTEDLRKALQVSQTLEERIRREVPHVEQVLLHTEPRAQTHARLALPLDGQQGPMSEHFGRAACFVVLTVRLRDMSIEGRDILVNPFKDVEKAKGIQTAEWLAARKIDFLLVRENLAGKGPEYVLANAGVELILVEGPDKDPETLAMDALAGANSTVHQNGAG</sequence>
<feature type="transmembrane region" description="Helical" evidence="7">
    <location>
        <begin position="83"/>
        <end position="104"/>
    </location>
</feature>
<dbReference type="InterPro" id="IPR050291">
    <property type="entry name" value="CDF_Transporter"/>
</dbReference>
<dbReference type="Gene3D" id="3.30.70.1350">
    <property type="entry name" value="Cation efflux protein, cytoplasmic domain"/>
    <property type="match status" value="1"/>
</dbReference>
<dbReference type="PANTHER" id="PTHR43840:SF15">
    <property type="entry name" value="MITOCHONDRIAL METAL TRANSPORTER 1-RELATED"/>
    <property type="match status" value="1"/>
</dbReference>
<dbReference type="InterPro" id="IPR036105">
    <property type="entry name" value="DiNase_FeMo-co_biosyn_sf"/>
</dbReference>
<name>U5IGI3_9DELT</name>
<protein>
    <submittedName>
        <fullName evidence="11">Cation diffusion facilitator family transporter</fullName>
    </submittedName>
</protein>
<dbReference type="InterPro" id="IPR036837">
    <property type="entry name" value="Cation_efflux_CTD_sf"/>
</dbReference>
<evidence type="ECO:0000256" key="4">
    <source>
        <dbReference type="ARBA" id="ARBA00022692"/>
    </source>
</evidence>
<dbReference type="SUPFAM" id="SSF160240">
    <property type="entry name" value="Cation efflux protein cytoplasmic domain-like"/>
    <property type="match status" value="1"/>
</dbReference>
<keyword evidence="6 7" id="KW-0472">Membrane</keyword>
<evidence type="ECO:0000256" key="1">
    <source>
        <dbReference type="ARBA" id="ARBA00004141"/>
    </source>
</evidence>
<dbReference type="InterPro" id="IPR003731">
    <property type="entry name" value="Di-Nase_FeMo-co_biosynth"/>
</dbReference>
<dbReference type="SUPFAM" id="SSF53146">
    <property type="entry name" value="Nitrogenase accessory factor-like"/>
    <property type="match status" value="1"/>
</dbReference>
<evidence type="ECO:0000256" key="7">
    <source>
        <dbReference type="SAM" id="Phobius"/>
    </source>
</evidence>
<comment type="similarity">
    <text evidence="2">Belongs to the cation diffusion facilitator (CDF) transporter (TC 2.A.4) family.</text>
</comment>
<gene>
    <name evidence="11" type="ORF">ALPM_00020</name>
</gene>
<feature type="transmembrane region" description="Helical" evidence="7">
    <location>
        <begin position="23"/>
        <end position="43"/>
    </location>
</feature>
<dbReference type="Pfam" id="PF02579">
    <property type="entry name" value="Nitro_FeMo-Co"/>
    <property type="match status" value="1"/>
</dbReference>
<evidence type="ECO:0000256" key="6">
    <source>
        <dbReference type="ARBA" id="ARBA00023136"/>
    </source>
</evidence>
<evidence type="ECO:0000256" key="5">
    <source>
        <dbReference type="ARBA" id="ARBA00022989"/>
    </source>
</evidence>
<accession>U5IGI3</accession>
<dbReference type="SUPFAM" id="SSF161111">
    <property type="entry name" value="Cation efflux protein transmembrane domain-like"/>
    <property type="match status" value="1"/>
</dbReference>
<dbReference type="InterPro" id="IPR058533">
    <property type="entry name" value="Cation_efflux_TM"/>
</dbReference>
<dbReference type="Gene3D" id="3.30.420.130">
    <property type="entry name" value="Dinitrogenase iron-molybdenum cofactor biosynthesis domain"/>
    <property type="match status" value="1"/>
</dbReference>
<evidence type="ECO:0000256" key="3">
    <source>
        <dbReference type="ARBA" id="ARBA00022448"/>
    </source>
</evidence>
<organism evidence="11">
    <name type="scientific">delta proteobacterium ML-1</name>
    <dbReference type="NCBI Taxonomy" id="947513"/>
    <lineage>
        <taxon>Bacteria</taxon>
        <taxon>Deltaproteobacteria</taxon>
    </lineage>
</organism>
<dbReference type="AlphaFoldDB" id="U5IGI3"/>
<dbReference type="Pfam" id="PF01545">
    <property type="entry name" value="Cation_efflux"/>
    <property type="match status" value="1"/>
</dbReference>
<dbReference type="Gene3D" id="1.20.1510.10">
    <property type="entry name" value="Cation efflux protein transmembrane domain"/>
    <property type="match status" value="1"/>
</dbReference>
<dbReference type="NCBIfam" id="TIGR01297">
    <property type="entry name" value="CDF"/>
    <property type="match status" value="1"/>
</dbReference>
<proteinExistence type="inferred from homology"/>
<dbReference type="GO" id="GO:0015086">
    <property type="term" value="F:cadmium ion transmembrane transporter activity"/>
    <property type="evidence" value="ECO:0007669"/>
    <property type="project" value="TreeGrafter"/>
</dbReference>
<dbReference type="PANTHER" id="PTHR43840">
    <property type="entry name" value="MITOCHONDRIAL METAL TRANSPORTER 1-RELATED"/>
    <property type="match status" value="1"/>
</dbReference>
<evidence type="ECO:0000313" key="11">
    <source>
        <dbReference type="EMBL" id="AFZ77006.1"/>
    </source>
</evidence>
<dbReference type="InterPro" id="IPR027469">
    <property type="entry name" value="Cation_efflux_TMD_sf"/>
</dbReference>
<feature type="domain" description="Cation efflux protein transmembrane" evidence="8">
    <location>
        <begin position="25"/>
        <end position="220"/>
    </location>
</feature>
<keyword evidence="3" id="KW-0813">Transport</keyword>
<dbReference type="GO" id="GO:0015093">
    <property type="term" value="F:ferrous iron transmembrane transporter activity"/>
    <property type="evidence" value="ECO:0007669"/>
    <property type="project" value="TreeGrafter"/>
</dbReference>
<dbReference type="GO" id="GO:0015341">
    <property type="term" value="F:zinc efflux antiporter activity"/>
    <property type="evidence" value="ECO:0007669"/>
    <property type="project" value="TreeGrafter"/>
</dbReference>
<evidence type="ECO:0000259" key="9">
    <source>
        <dbReference type="Pfam" id="PF02579"/>
    </source>
</evidence>
<dbReference type="GO" id="GO:0005886">
    <property type="term" value="C:plasma membrane"/>
    <property type="evidence" value="ECO:0007669"/>
    <property type="project" value="TreeGrafter"/>
</dbReference>